<dbReference type="PROSITE" id="PS51257">
    <property type="entry name" value="PROKAR_LIPOPROTEIN"/>
    <property type="match status" value="1"/>
</dbReference>
<gene>
    <name evidence="2" type="ORF">SAMN02745121_05055</name>
</gene>
<feature type="compositionally biased region" description="Low complexity" evidence="1">
    <location>
        <begin position="26"/>
        <end position="84"/>
    </location>
</feature>
<dbReference type="RefSeq" id="WP_143140840.1">
    <property type="nucleotide sequence ID" value="NZ_FOMX01000017.1"/>
</dbReference>
<dbReference type="AlphaFoldDB" id="A0A1I2CCJ6"/>
<evidence type="ECO:0000256" key="1">
    <source>
        <dbReference type="SAM" id="MobiDB-lite"/>
    </source>
</evidence>
<dbReference type="OrthoDB" id="7206135at2"/>
<proteinExistence type="predicted"/>
<reference evidence="3" key="1">
    <citation type="submission" date="2016-10" db="EMBL/GenBank/DDBJ databases">
        <authorList>
            <person name="Varghese N."/>
            <person name="Submissions S."/>
        </authorList>
    </citation>
    <scope>NUCLEOTIDE SEQUENCE [LARGE SCALE GENOMIC DNA]</scope>
    <source>
        <strain evidence="3">ATCC 25963</strain>
    </source>
</reference>
<evidence type="ECO:0000313" key="2">
    <source>
        <dbReference type="EMBL" id="SFE65948.1"/>
    </source>
</evidence>
<keyword evidence="3" id="KW-1185">Reference proteome</keyword>
<accession>A0A1I2CCJ6</accession>
<dbReference type="Proteomes" id="UP000199400">
    <property type="component" value="Unassembled WGS sequence"/>
</dbReference>
<name>A0A1I2CCJ6_9BACT</name>
<organism evidence="2 3">
    <name type="scientific">Nannocystis exedens</name>
    <dbReference type="NCBI Taxonomy" id="54"/>
    <lineage>
        <taxon>Bacteria</taxon>
        <taxon>Pseudomonadati</taxon>
        <taxon>Myxococcota</taxon>
        <taxon>Polyangia</taxon>
        <taxon>Nannocystales</taxon>
        <taxon>Nannocystaceae</taxon>
        <taxon>Nannocystis</taxon>
    </lineage>
</organism>
<dbReference type="EMBL" id="FOMX01000017">
    <property type="protein sequence ID" value="SFE65948.1"/>
    <property type="molecule type" value="Genomic_DNA"/>
</dbReference>
<evidence type="ECO:0000313" key="3">
    <source>
        <dbReference type="Proteomes" id="UP000199400"/>
    </source>
</evidence>
<feature type="region of interest" description="Disordered" evidence="1">
    <location>
        <begin position="16"/>
        <end position="96"/>
    </location>
</feature>
<protein>
    <submittedName>
        <fullName evidence="2">Uncharacterized protein</fullName>
    </submittedName>
</protein>
<sequence>MQRLTTLMAALALAGCPQDSGDETGGTETTGSTSSTTTAGTSEGSTTAVTTTDTTGPTTGETTGPTTGETTDPTTGETTDETAGPSTTEDPTEGVCALPPLSEEVVSSLGFNVFGQSYEAKPGQMLDLSVGAIECCYIKMPVEACVAYSVSPAEGATINAAGALTIAADVAPGTVFTVTADVEAGRKVLTTEVFVYTPETNPFVGIWHEVAQLPCGGGAEVAPESAIQELWFRASGEVRVTWFPFEVYFDYWSDYTYDLETGDLTITPTGGNYVPADVEGVGTFSIEGSQLVLQDMWLGSPQNGMQPANCGHRFER</sequence>